<dbReference type="InterPro" id="IPR006539">
    <property type="entry name" value="P-type_ATPase_IV"/>
</dbReference>
<dbReference type="Gene3D" id="2.70.150.10">
    <property type="entry name" value="Calcium-transporting ATPase, cytoplasmic transduction domain A"/>
    <property type="match status" value="1"/>
</dbReference>
<dbReference type="PANTHER" id="PTHR24092:SF174">
    <property type="entry name" value="PHOSPHOLIPID-TRANSPORTING ATPASE DNF3-RELATED"/>
    <property type="match status" value="1"/>
</dbReference>
<dbReference type="SUPFAM" id="SSF81653">
    <property type="entry name" value="Calcium ATPase, transduction domain A"/>
    <property type="match status" value="1"/>
</dbReference>
<evidence type="ECO:0000256" key="5">
    <source>
        <dbReference type="SAM" id="MobiDB-lite"/>
    </source>
</evidence>
<dbReference type="InterPro" id="IPR008250">
    <property type="entry name" value="ATPase_P-typ_transduc_dom_A_sf"/>
</dbReference>
<proteinExistence type="inferred from homology"/>
<feature type="compositionally biased region" description="Acidic residues" evidence="5">
    <location>
        <begin position="519"/>
        <end position="529"/>
    </location>
</feature>
<evidence type="ECO:0000256" key="2">
    <source>
        <dbReference type="ARBA" id="ARBA00022989"/>
    </source>
</evidence>
<evidence type="ECO:0000259" key="6">
    <source>
        <dbReference type="Pfam" id="PF00122"/>
    </source>
</evidence>
<dbReference type="NCBIfam" id="TIGR01652">
    <property type="entry name" value="ATPase-Plipid"/>
    <property type="match status" value="1"/>
</dbReference>
<dbReference type="EC" id="7.6.2.1" evidence="4"/>
<feature type="domain" description="P-type ATPase N-terminal" evidence="7">
    <location>
        <begin position="81"/>
        <end position="139"/>
    </location>
</feature>
<dbReference type="Pfam" id="PF16209">
    <property type="entry name" value="PhoLip_ATPase_N"/>
    <property type="match status" value="1"/>
</dbReference>
<dbReference type="InterPro" id="IPR023299">
    <property type="entry name" value="ATPase_P-typ_cyto_dom_N"/>
</dbReference>
<evidence type="ECO:0000256" key="3">
    <source>
        <dbReference type="ARBA" id="ARBA00023136"/>
    </source>
</evidence>
<keyword evidence="4" id="KW-0547">Nucleotide-binding</keyword>
<comment type="subcellular location">
    <subcellularLocation>
        <location evidence="4">Membrane</location>
        <topology evidence="4">Multi-pass membrane protein</topology>
    </subcellularLocation>
</comment>
<dbReference type="InterPro" id="IPR032631">
    <property type="entry name" value="P-type_ATPase_N"/>
</dbReference>
<dbReference type="EMBL" id="JASJQH010001374">
    <property type="protein sequence ID" value="KAK9761473.1"/>
    <property type="molecule type" value="Genomic_DNA"/>
</dbReference>
<dbReference type="Pfam" id="PF13246">
    <property type="entry name" value="Cation_ATPase"/>
    <property type="match status" value="1"/>
</dbReference>
<evidence type="ECO:0000256" key="1">
    <source>
        <dbReference type="ARBA" id="ARBA00022692"/>
    </source>
</evidence>
<dbReference type="SUPFAM" id="SSF81660">
    <property type="entry name" value="Metal cation-transporting ATPase, ATP-binding domain N"/>
    <property type="match status" value="1"/>
</dbReference>
<name>A0ABR2WIY9_9FUNG</name>
<keyword evidence="4" id="KW-1278">Translocase</keyword>
<keyword evidence="2 4" id="KW-1133">Transmembrane helix</keyword>
<dbReference type="Gene3D" id="3.40.1110.10">
    <property type="entry name" value="Calcium-transporting ATPase, cytoplasmic domain N"/>
    <property type="match status" value="1"/>
</dbReference>
<comment type="catalytic activity">
    <reaction evidence="4">
        <text>ATP + H2O + phospholipidSide 1 = ADP + phosphate + phospholipidSide 2.</text>
        <dbReference type="EC" id="7.6.2.1"/>
    </reaction>
</comment>
<keyword evidence="9" id="KW-1185">Reference proteome</keyword>
<comment type="caution">
    <text evidence="4">Lacks conserved residue(s) required for the propagation of feature annotation.</text>
</comment>
<evidence type="ECO:0000256" key="4">
    <source>
        <dbReference type="RuleBase" id="RU362033"/>
    </source>
</evidence>
<comment type="similarity">
    <text evidence="4">Belongs to the cation transport ATPase (P-type) (TC 3.A.3) family. Type IV subfamily.</text>
</comment>
<evidence type="ECO:0000313" key="8">
    <source>
        <dbReference type="EMBL" id="KAK9761473.1"/>
    </source>
</evidence>
<feature type="transmembrane region" description="Helical" evidence="4">
    <location>
        <begin position="358"/>
        <end position="384"/>
    </location>
</feature>
<feature type="transmembrane region" description="Helical" evidence="4">
    <location>
        <begin position="404"/>
        <end position="423"/>
    </location>
</feature>
<dbReference type="InterPro" id="IPR023298">
    <property type="entry name" value="ATPase_P-typ_TM_dom_sf"/>
</dbReference>
<dbReference type="PROSITE" id="PS00154">
    <property type="entry name" value="ATPASE_E1_E2"/>
    <property type="match status" value="1"/>
</dbReference>
<dbReference type="Pfam" id="PF00122">
    <property type="entry name" value="E1-E2_ATPase"/>
    <property type="match status" value="1"/>
</dbReference>
<dbReference type="InterPro" id="IPR059000">
    <property type="entry name" value="ATPase_P-type_domA"/>
</dbReference>
<keyword evidence="1 4" id="KW-0812">Transmembrane</keyword>
<comment type="caution">
    <text evidence="8">The sequence shown here is derived from an EMBL/GenBank/DDBJ whole genome shotgun (WGS) entry which is preliminary data.</text>
</comment>
<accession>A0ABR2WIY9</accession>
<dbReference type="PANTHER" id="PTHR24092">
    <property type="entry name" value="PROBABLE PHOSPHOLIPID-TRANSPORTING ATPASE"/>
    <property type="match status" value="1"/>
</dbReference>
<dbReference type="InterPro" id="IPR018303">
    <property type="entry name" value="ATPase_P-typ_P_site"/>
</dbReference>
<keyword evidence="4" id="KW-0460">Magnesium</keyword>
<feature type="compositionally biased region" description="Polar residues" evidence="5">
    <location>
        <begin position="533"/>
        <end position="544"/>
    </location>
</feature>
<gene>
    <name evidence="8" type="primary">DNF3_3</name>
    <name evidence="8" type="ORF">K7432_013608</name>
</gene>
<feature type="region of interest" description="Disordered" evidence="5">
    <location>
        <begin position="1"/>
        <end position="21"/>
    </location>
</feature>
<reference evidence="8 9" key="1">
    <citation type="submission" date="2023-04" db="EMBL/GenBank/DDBJ databases">
        <title>Genome of Basidiobolus ranarum AG-B5.</title>
        <authorList>
            <person name="Stajich J.E."/>
            <person name="Carter-House D."/>
            <person name="Gryganskyi A."/>
        </authorList>
    </citation>
    <scope>NUCLEOTIDE SEQUENCE [LARGE SCALE GENOMIC DNA]</scope>
    <source>
        <strain evidence="8 9">AG-B5</strain>
    </source>
</reference>
<evidence type="ECO:0000313" key="9">
    <source>
        <dbReference type="Proteomes" id="UP001479436"/>
    </source>
</evidence>
<sequence length="685" mass="77148">MSTGNTSHSHAFDTPSKMSPTLEEDVECISLEERGKPKPLTRSVSKWLKRKSQSIFRHSTVNVGRRIPISTTSTRPYIREDTKKPYISNQITTARYNLWNFLPKQLFAQFSKVANLYFLLVAILQMIPGWSTTGQVTTILPLSIFTIIAMGREGYDDYRRHRQDQTENNKAVEVLRFYHDKAESSRNSTDGQHIFERRSTRNIGVWQQAKWRDISVGDFVRVNANDWIPADLLLLSTSSDDGICYVETAALDGESNLKQKQALKETDTVIKESPDGISNLEGFLQAENPNMDLYNFDGYLQSDETRYPVSVSQILLRGTILRNTTSAVGMVIFSGEETKIRMNASKNIRTKAPSLQKLINKAVISVFIVLITLSLISTVLGALWEKGSVTRWYLTDPKKHDLAGSFFRFIILLNTLIPISLYVTMEIVKLVQAYFINNDIEMYYQETDTPAEARTCTINEELGQISYIFSDKTGTLTDNVMLFRKYSVGGMAYVHNNQAIVNHRLNSISKVYSSELDETDVTPQVDEDDSKTSHLNGSLDSRTYQQKSSRQMIERLISDPNSHFGRQADMFLLSMALCHTVVPEVNPETGAVSYQSMSPDEHAIVSAVHELGYTCIDRTSKSVSVVPLQGGHPLVFKVLNVIEFSSHRKRMTVIYQFPDGQIVLLCKGADSVILERLANGSNGSG</sequence>
<keyword evidence="3 4" id="KW-0472">Membrane</keyword>
<evidence type="ECO:0000259" key="7">
    <source>
        <dbReference type="Pfam" id="PF16209"/>
    </source>
</evidence>
<feature type="region of interest" description="Disordered" evidence="5">
    <location>
        <begin position="519"/>
        <end position="544"/>
    </location>
</feature>
<protein>
    <recommendedName>
        <fullName evidence="4">Phospholipid-transporting ATPase</fullName>
        <ecNumber evidence="4">7.6.2.1</ecNumber>
    </recommendedName>
</protein>
<feature type="domain" description="P-type ATPase A" evidence="6">
    <location>
        <begin position="204"/>
        <end position="271"/>
    </location>
</feature>
<dbReference type="SUPFAM" id="SSF81665">
    <property type="entry name" value="Calcium ATPase, transmembrane domain M"/>
    <property type="match status" value="1"/>
</dbReference>
<dbReference type="Proteomes" id="UP001479436">
    <property type="component" value="Unassembled WGS sequence"/>
</dbReference>
<organism evidence="8 9">
    <name type="scientific">Basidiobolus ranarum</name>
    <dbReference type="NCBI Taxonomy" id="34480"/>
    <lineage>
        <taxon>Eukaryota</taxon>
        <taxon>Fungi</taxon>
        <taxon>Fungi incertae sedis</taxon>
        <taxon>Zoopagomycota</taxon>
        <taxon>Entomophthoromycotina</taxon>
        <taxon>Basidiobolomycetes</taxon>
        <taxon>Basidiobolales</taxon>
        <taxon>Basidiobolaceae</taxon>
        <taxon>Basidiobolus</taxon>
    </lineage>
</organism>
<keyword evidence="4" id="KW-0067">ATP-binding</keyword>